<sequence>MKNLSKILSCTFWTLCLIVLSTFLLSCNKEMDDTEPVLELVKFERLSNLVWGRADVGRFGKFDDRLYYSNINNPGYFDEDGRQNQFAFRSFDMRFGHVFSEQFTVGVESNRRSLIIIPNIDYSSSNTVFLNARNIPELSTEFLLKPGWSEIPNFALNENFLISAWEKPWYSENPNQRENVFILELNARENGMGENGQVIDRNEPVINKISIDYQIEGFSMEDLISVFPFEDGWIASANIAGLQPSFFIEKNGNVSPLFNDLRRFVIFGLQTSESGELFVSNEGGFYYSPSGSPFTLNQIATANVDLRFRLIGDRIIVWVGMDKLYELKNYRDTSEISLVELENSGLEGLLIKDVELFQEKFYVSTNGGLFLKDQEDFWTEKELSSDPTLDIGWEFVR</sequence>
<evidence type="ECO:0000313" key="2">
    <source>
        <dbReference type="Proteomes" id="UP001589797"/>
    </source>
</evidence>
<keyword evidence="2" id="KW-1185">Reference proteome</keyword>
<dbReference type="Proteomes" id="UP001589797">
    <property type="component" value="Unassembled WGS sequence"/>
</dbReference>
<protein>
    <submittedName>
        <fullName evidence="1">Uncharacterized protein</fullName>
    </submittedName>
</protein>
<dbReference type="PROSITE" id="PS51257">
    <property type="entry name" value="PROKAR_LIPOPROTEIN"/>
    <property type="match status" value="1"/>
</dbReference>
<dbReference type="EMBL" id="JBHLWI010000009">
    <property type="protein sequence ID" value="MFC0262173.1"/>
    <property type="molecule type" value="Genomic_DNA"/>
</dbReference>
<gene>
    <name evidence="1" type="ORF">ACFFIP_05715</name>
</gene>
<name>A0ABV6FQM4_9BACT</name>
<reference evidence="1 2" key="1">
    <citation type="submission" date="2024-09" db="EMBL/GenBank/DDBJ databases">
        <authorList>
            <person name="Sun Q."/>
            <person name="Mori K."/>
        </authorList>
    </citation>
    <scope>NUCLEOTIDE SEQUENCE [LARGE SCALE GENOMIC DNA]</scope>
    <source>
        <strain evidence="1 2">CCM 7650</strain>
    </source>
</reference>
<proteinExistence type="predicted"/>
<evidence type="ECO:0000313" key="1">
    <source>
        <dbReference type="EMBL" id="MFC0262173.1"/>
    </source>
</evidence>
<accession>A0ABV6FQM4</accession>
<comment type="caution">
    <text evidence="1">The sequence shown here is derived from an EMBL/GenBank/DDBJ whole genome shotgun (WGS) entry which is preliminary data.</text>
</comment>
<organism evidence="1 2">
    <name type="scientific">Fontibacter flavus</name>
    <dbReference type="NCBI Taxonomy" id="654838"/>
    <lineage>
        <taxon>Bacteria</taxon>
        <taxon>Pseudomonadati</taxon>
        <taxon>Bacteroidota</taxon>
        <taxon>Cytophagia</taxon>
        <taxon>Cytophagales</taxon>
        <taxon>Cyclobacteriaceae</taxon>
        <taxon>Fontibacter</taxon>
    </lineage>
</organism>